<dbReference type="RefSeq" id="WP_102994461.1">
    <property type="nucleotide sequence ID" value="NZ_CP025938.1"/>
</dbReference>
<dbReference type="GO" id="GO:0001681">
    <property type="term" value="F:sialate O-acetylesterase activity"/>
    <property type="evidence" value="ECO:0007669"/>
    <property type="project" value="InterPro"/>
</dbReference>
<feature type="domain" description="Sialate O-acetylesterase" evidence="2">
    <location>
        <begin position="405"/>
        <end position="524"/>
    </location>
</feature>
<protein>
    <recommendedName>
        <fullName evidence="2">Sialate O-acetylesterase domain-containing protein</fullName>
    </recommendedName>
</protein>
<dbReference type="Pfam" id="PF03629">
    <property type="entry name" value="SASA"/>
    <property type="match status" value="2"/>
</dbReference>
<sequence>MRMYLLMLSCIFSIVVNAQVELPLLFSNDMVLQRDKPIPVWGWASANEQIEVVFHNQIHKTNANHHGRWKLDLNPEAAGGPFTLIIKGKNIIEISNVLVGEVWLCSGQSNMEFTVRQAKNFEEEVKDSNYPMIRQFYVENDMASQPKSKLKGGRWTVCNAENVAEFTAVGYYFAKEVYSKIKVPIGLIHASWGGTCVETWASKEALKSNKEFKAVIDKLPETDIHEIARIQKEKRRAAIEKLQGHPVSSKEESEYIKAVFNDKNWPEMQAPMLWENQQLGNIDGIVWMRKTFQLSKEDIDKDAVLYLAKVDDVDVTYVNGVEVGTTSQYDAQRVYKVPSGVLKEGNNVIAVKVIDYTGGGGIWGAPSELKLTTESRVVPLSDTWKFQVVELKSDVSPNDFPSLLYNAMINPLVPFAIQGVLWYQGEANVGRAVQYKDVFPLMIKDWRKQWKQGDFPFYFVQLSSFDEFGGNSMRGSRWAELREAQAATLEVKNTGMCVTTDIGNATDIHPKNKQDVGKRLAAVALNKTYGIAQVYSGPIFKGMEIKSPKVILNFNHIGSDLMVMPNDNALQGFEIAGTDEVFYPAKAQVVNNTVVVQSDKVLTPVAVRYGWADDAGLCNFYNKEGFPAMPFRTDSWNTITKKVKYLSSN</sequence>
<accession>A0A2I7SEM0</accession>
<dbReference type="InterPro" id="IPR039329">
    <property type="entry name" value="SIAE"/>
</dbReference>
<dbReference type="InterPro" id="IPR005181">
    <property type="entry name" value="SASA"/>
</dbReference>
<dbReference type="KEGG" id="taj:C1A40_02180"/>
<evidence type="ECO:0000313" key="3">
    <source>
        <dbReference type="EMBL" id="AUS04351.1"/>
    </source>
</evidence>
<organism evidence="3 4">
    <name type="scientific">Pseudotamlana carrageenivorans</name>
    <dbReference type="NCBI Taxonomy" id="2069432"/>
    <lineage>
        <taxon>Bacteria</taxon>
        <taxon>Pseudomonadati</taxon>
        <taxon>Bacteroidota</taxon>
        <taxon>Flavobacteriia</taxon>
        <taxon>Flavobacteriales</taxon>
        <taxon>Flavobacteriaceae</taxon>
        <taxon>Pseudotamlana</taxon>
    </lineage>
</organism>
<evidence type="ECO:0000313" key="4">
    <source>
        <dbReference type="Proteomes" id="UP000236592"/>
    </source>
</evidence>
<dbReference type="InterPro" id="IPR036514">
    <property type="entry name" value="SGNH_hydro_sf"/>
</dbReference>
<dbReference type="PANTHER" id="PTHR22901:SF0">
    <property type="entry name" value="SIALATE O-ACETYLESTERASE"/>
    <property type="match status" value="1"/>
</dbReference>
<dbReference type="GO" id="GO:0005975">
    <property type="term" value="P:carbohydrate metabolic process"/>
    <property type="evidence" value="ECO:0007669"/>
    <property type="project" value="InterPro"/>
</dbReference>
<keyword evidence="4" id="KW-1185">Reference proteome</keyword>
<dbReference type="EMBL" id="CP025938">
    <property type="protein sequence ID" value="AUS04351.1"/>
    <property type="molecule type" value="Genomic_DNA"/>
</dbReference>
<dbReference type="InterPro" id="IPR008979">
    <property type="entry name" value="Galactose-bd-like_sf"/>
</dbReference>
<dbReference type="PANTHER" id="PTHR22901">
    <property type="entry name" value="SIALATE O-ACETYLESTERASE"/>
    <property type="match status" value="1"/>
</dbReference>
<gene>
    <name evidence="3" type="ORF">C1A40_02180</name>
</gene>
<dbReference type="SUPFAM" id="SSF49785">
    <property type="entry name" value="Galactose-binding domain-like"/>
    <property type="match status" value="1"/>
</dbReference>
<feature type="domain" description="Sialate O-acetylesterase" evidence="2">
    <location>
        <begin position="101"/>
        <end position="221"/>
    </location>
</feature>
<name>A0A2I7SEM0_9FLAO</name>
<dbReference type="SUPFAM" id="SSF52266">
    <property type="entry name" value="SGNH hydrolase"/>
    <property type="match status" value="1"/>
</dbReference>
<evidence type="ECO:0000256" key="1">
    <source>
        <dbReference type="ARBA" id="ARBA00022801"/>
    </source>
</evidence>
<proteinExistence type="predicted"/>
<dbReference type="GO" id="GO:0004553">
    <property type="term" value="F:hydrolase activity, hydrolyzing O-glycosyl compounds"/>
    <property type="evidence" value="ECO:0007669"/>
    <property type="project" value="InterPro"/>
</dbReference>
<reference evidence="4" key="1">
    <citation type="submission" date="2018-01" db="EMBL/GenBank/DDBJ databases">
        <title>Complete genome of Tamlana sp. UJ94.</title>
        <authorList>
            <person name="Jung J."/>
            <person name="Chung D."/>
            <person name="Bae S.S."/>
            <person name="Baek K."/>
        </authorList>
    </citation>
    <scope>NUCLEOTIDE SEQUENCE [LARGE SCALE GENOMIC DNA]</scope>
    <source>
        <strain evidence="4">UJ94</strain>
    </source>
</reference>
<dbReference type="Proteomes" id="UP000236592">
    <property type="component" value="Chromosome"/>
</dbReference>
<dbReference type="AlphaFoldDB" id="A0A2I7SEM0"/>
<keyword evidence="1" id="KW-0378">Hydrolase</keyword>
<evidence type="ECO:0000259" key="2">
    <source>
        <dbReference type="Pfam" id="PF03629"/>
    </source>
</evidence>
<dbReference type="Gene3D" id="3.40.50.1110">
    <property type="entry name" value="SGNH hydrolase"/>
    <property type="match status" value="2"/>
</dbReference>
<dbReference type="OrthoDB" id="9816001at2"/>